<dbReference type="AlphaFoldDB" id="A0A915ELD8"/>
<protein>
    <submittedName>
        <fullName evidence="2">Uncharacterized protein</fullName>
    </submittedName>
</protein>
<dbReference type="Proteomes" id="UP000887574">
    <property type="component" value="Unplaced"/>
</dbReference>
<dbReference type="WBParaSite" id="jg7561">
    <property type="protein sequence ID" value="jg7561"/>
    <property type="gene ID" value="jg7561"/>
</dbReference>
<sequence>MFYAMIWSPADSGYLKDAGKWLEVTKKFNEEETTDYTAKQFKELWHSLTTYHNKVKNNSKNLSGAGAEECATAVKWAHFESMGFLMDKQHQEERYSNLSQSIMEADGSEVN</sequence>
<organism evidence="1 2">
    <name type="scientific">Ditylenchus dipsaci</name>
    <dbReference type="NCBI Taxonomy" id="166011"/>
    <lineage>
        <taxon>Eukaryota</taxon>
        <taxon>Metazoa</taxon>
        <taxon>Ecdysozoa</taxon>
        <taxon>Nematoda</taxon>
        <taxon>Chromadorea</taxon>
        <taxon>Rhabditida</taxon>
        <taxon>Tylenchina</taxon>
        <taxon>Tylenchomorpha</taxon>
        <taxon>Sphaerularioidea</taxon>
        <taxon>Anguinidae</taxon>
        <taxon>Anguininae</taxon>
        <taxon>Ditylenchus</taxon>
    </lineage>
</organism>
<accession>A0A915ELD8</accession>
<reference evidence="2" key="1">
    <citation type="submission" date="2022-11" db="UniProtKB">
        <authorList>
            <consortium name="WormBaseParasite"/>
        </authorList>
    </citation>
    <scope>IDENTIFICATION</scope>
</reference>
<proteinExistence type="predicted"/>
<evidence type="ECO:0000313" key="2">
    <source>
        <dbReference type="WBParaSite" id="jg7561"/>
    </source>
</evidence>
<evidence type="ECO:0000313" key="1">
    <source>
        <dbReference type="Proteomes" id="UP000887574"/>
    </source>
</evidence>
<keyword evidence="1" id="KW-1185">Reference proteome</keyword>
<name>A0A915ELD8_9BILA</name>